<keyword evidence="3" id="KW-0804">Transcription</keyword>
<dbReference type="InterPro" id="IPR049445">
    <property type="entry name" value="TetR_SbtR-like_C"/>
</dbReference>
<gene>
    <name evidence="6" type="ORF">IAG44_05670</name>
</gene>
<dbReference type="Pfam" id="PF21597">
    <property type="entry name" value="TetR_C_43"/>
    <property type="match status" value="1"/>
</dbReference>
<feature type="domain" description="HTH tetR-type" evidence="5">
    <location>
        <begin position="12"/>
        <end position="71"/>
    </location>
</feature>
<dbReference type="GO" id="GO:0003700">
    <property type="term" value="F:DNA-binding transcription factor activity"/>
    <property type="evidence" value="ECO:0007669"/>
    <property type="project" value="TreeGrafter"/>
</dbReference>
<keyword evidence="7" id="KW-1185">Reference proteome</keyword>
<dbReference type="SUPFAM" id="SSF48498">
    <property type="entry name" value="Tetracyclin repressor-like, C-terminal domain"/>
    <property type="match status" value="1"/>
</dbReference>
<dbReference type="PANTHER" id="PTHR30055">
    <property type="entry name" value="HTH-TYPE TRANSCRIPTIONAL REGULATOR RUTR"/>
    <property type="match status" value="1"/>
</dbReference>
<dbReference type="InterPro" id="IPR036271">
    <property type="entry name" value="Tet_transcr_reg_TetR-rel_C_sf"/>
</dbReference>
<evidence type="ECO:0000256" key="4">
    <source>
        <dbReference type="PROSITE-ProRule" id="PRU00335"/>
    </source>
</evidence>
<evidence type="ECO:0000313" key="7">
    <source>
        <dbReference type="Proteomes" id="UP000516052"/>
    </source>
</evidence>
<dbReference type="PANTHER" id="PTHR30055:SF234">
    <property type="entry name" value="HTH-TYPE TRANSCRIPTIONAL REGULATOR BETI"/>
    <property type="match status" value="1"/>
</dbReference>
<dbReference type="AlphaFoldDB" id="A0A7H0I871"/>
<sequence>MSTSRRLRADAVRNSERILRAAREVYAESGPDAMLDEIARRAGVGIATLYRRFPNKEALVRAVLEQGVEENLAPLIERALVHDDPLRGLADLFDASLALAARDRNTLAAADNAGALVTELSAPFLDALAQLFRRCQDAGAIRPDLVAEDVQRLFGMLMSVLWTMDPDGAGWRRYTTLLLDALTRPDPTPLPPAAPVVSCDPVEPLSSLRGATGCTGIAGSHEGVAGPASPRTSQD</sequence>
<dbReference type="InterPro" id="IPR009057">
    <property type="entry name" value="Homeodomain-like_sf"/>
</dbReference>
<proteinExistence type="predicted"/>
<dbReference type="InterPro" id="IPR050109">
    <property type="entry name" value="HTH-type_TetR-like_transc_reg"/>
</dbReference>
<evidence type="ECO:0000256" key="2">
    <source>
        <dbReference type="ARBA" id="ARBA00023125"/>
    </source>
</evidence>
<name>A0A7H0I871_9ACTN</name>
<dbReference type="PRINTS" id="PR00455">
    <property type="entry name" value="HTHTETR"/>
</dbReference>
<dbReference type="InterPro" id="IPR001647">
    <property type="entry name" value="HTH_TetR"/>
</dbReference>
<dbReference type="SUPFAM" id="SSF46689">
    <property type="entry name" value="Homeodomain-like"/>
    <property type="match status" value="1"/>
</dbReference>
<dbReference type="PROSITE" id="PS50977">
    <property type="entry name" value="HTH_TETR_2"/>
    <property type="match status" value="1"/>
</dbReference>
<dbReference type="Gene3D" id="1.10.357.10">
    <property type="entry name" value="Tetracycline Repressor, domain 2"/>
    <property type="match status" value="1"/>
</dbReference>
<dbReference type="RefSeq" id="WP_187746026.1">
    <property type="nucleotide sequence ID" value="NZ_CP060828.1"/>
</dbReference>
<keyword evidence="2 4" id="KW-0238">DNA-binding</keyword>
<dbReference type="Proteomes" id="UP000516052">
    <property type="component" value="Chromosome"/>
</dbReference>
<dbReference type="KEGG" id="sroi:IAG44_05670"/>
<keyword evidence="1" id="KW-0805">Transcription regulation</keyword>
<reference evidence="6 7" key="1">
    <citation type="submission" date="2020-08" db="EMBL/GenBank/DDBJ databases">
        <title>A novel species.</title>
        <authorList>
            <person name="Gao J."/>
        </authorList>
    </citation>
    <scope>NUCLEOTIDE SEQUENCE [LARGE SCALE GENOMIC DNA]</scope>
    <source>
        <strain evidence="6 7">CRXT-G-22</strain>
    </source>
</reference>
<dbReference type="GO" id="GO:0000976">
    <property type="term" value="F:transcription cis-regulatory region binding"/>
    <property type="evidence" value="ECO:0007669"/>
    <property type="project" value="TreeGrafter"/>
</dbReference>
<organism evidence="6 7">
    <name type="scientific">Streptomyces roseirectus</name>
    <dbReference type="NCBI Taxonomy" id="2768066"/>
    <lineage>
        <taxon>Bacteria</taxon>
        <taxon>Bacillati</taxon>
        <taxon>Actinomycetota</taxon>
        <taxon>Actinomycetes</taxon>
        <taxon>Kitasatosporales</taxon>
        <taxon>Streptomycetaceae</taxon>
        <taxon>Streptomyces</taxon>
    </lineage>
</organism>
<dbReference type="EMBL" id="CP060828">
    <property type="protein sequence ID" value="QNP68987.1"/>
    <property type="molecule type" value="Genomic_DNA"/>
</dbReference>
<protein>
    <submittedName>
        <fullName evidence="6">TetR/AcrR family transcriptional regulator</fullName>
    </submittedName>
</protein>
<evidence type="ECO:0000256" key="3">
    <source>
        <dbReference type="ARBA" id="ARBA00023163"/>
    </source>
</evidence>
<evidence type="ECO:0000313" key="6">
    <source>
        <dbReference type="EMBL" id="QNP68987.1"/>
    </source>
</evidence>
<evidence type="ECO:0000259" key="5">
    <source>
        <dbReference type="PROSITE" id="PS50977"/>
    </source>
</evidence>
<accession>A0A7H0I871</accession>
<dbReference type="Pfam" id="PF00440">
    <property type="entry name" value="TetR_N"/>
    <property type="match status" value="1"/>
</dbReference>
<feature type="DNA-binding region" description="H-T-H motif" evidence="4">
    <location>
        <begin position="34"/>
        <end position="53"/>
    </location>
</feature>
<evidence type="ECO:0000256" key="1">
    <source>
        <dbReference type="ARBA" id="ARBA00023015"/>
    </source>
</evidence>